<name>A0A1H6M9X8_9GAMM</name>
<evidence type="ECO:0000313" key="1">
    <source>
        <dbReference type="EMBL" id="SEH94369.1"/>
    </source>
</evidence>
<organism evidence="1 2">
    <name type="scientific">Bathymodiolus azoricus thioautotrophic gill symbiont</name>
    <dbReference type="NCBI Taxonomy" id="235205"/>
    <lineage>
        <taxon>Bacteria</taxon>
        <taxon>Pseudomonadati</taxon>
        <taxon>Pseudomonadota</taxon>
        <taxon>Gammaproteobacteria</taxon>
        <taxon>sulfur-oxidizing symbionts</taxon>
    </lineage>
</organism>
<gene>
    <name evidence="1" type="ORF">BAZSYMA_ACONTIG00457_11</name>
</gene>
<dbReference type="EMBL" id="CDSC02000347">
    <property type="protein sequence ID" value="SEH94369.1"/>
    <property type="molecule type" value="Genomic_DNA"/>
</dbReference>
<evidence type="ECO:0000313" key="2">
    <source>
        <dbReference type="Proteomes" id="UP000198988"/>
    </source>
</evidence>
<dbReference type="Proteomes" id="UP000198988">
    <property type="component" value="Unassembled WGS sequence"/>
</dbReference>
<protein>
    <submittedName>
        <fullName evidence="1">Uncharacterized protein</fullName>
    </submittedName>
</protein>
<sequence length="65" mass="6831">MVSAPLIPVNRNSLPAITILLLPTLDKVMFSSIVRVILTSLPKAKAPLLLTAPFICQASTVGFGA</sequence>
<proteinExistence type="predicted"/>
<dbReference type="AlphaFoldDB" id="A0A1H6M9X8"/>
<reference evidence="2" key="1">
    <citation type="submission" date="2016-06" db="EMBL/GenBank/DDBJ databases">
        <authorList>
            <person name="Petersen J."/>
            <person name="Sayavedra L."/>
        </authorList>
    </citation>
    <scope>NUCLEOTIDE SEQUENCE [LARGE SCALE GENOMIC DNA]</scope>
    <source>
        <strain evidence="2">BazSymA</strain>
    </source>
</reference>
<accession>A0A1H6M9X8</accession>